<dbReference type="OrthoDB" id="3247418at2759"/>
<accession>A0A067PCL3</accession>
<dbReference type="HOGENOM" id="CLU_1409323_0_0_1"/>
<gene>
    <name evidence="1" type="ORF">PLEOSDRAFT_1031271</name>
</gene>
<dbReference type="EMBL" id="KL198004">
    <property type="protein sequence ID" value="KDQ34157.1"/>
    <property type="molecule type" value="Genomic_DNA"/>
</dbReference>
<dbReference type="VEuPathDB" id="FungiDB:PLEOSDRAFT_1031271"/>
<dbReference type="InParanoid" id="A0A067PCL3"/>
<dbReference type="AlphaFoldDB" id="A0A067PCL3"/>
<reference evidence="2" key="1">
    <citation type="journal article" date="2014" name="Proc. Natl. Acad. Sci. U.S.A.">
        <title>Extensive sampling of basidiomycete genomes demonstrates inadequacy of the white-rot/brown-rot paradigm for wood decay fungi.</title>
        <authorList>
            <person name="Riley R."/>
            <person name="Salamov A.A."/>
            <person name="Brown D.W."/>
            <person name="Nagy L.G."/>
            <person name="Floudas D."/>
            <person name="Held B.W."/>
            <person name="Levasseur A."/>
            <person name="Lombard V."/>
            <person name="Morin E."/>
            <person name="Otillar R."/>
            <person name="Lindquist E.A."/>
            <person name="Sun H."/>
            <person name="LaButti K.M."/>
            <person name="Schmutz J."/>
            <person name="Jabbour D."/>
            <person name="Luo H."/>
            <person name="Baker S.E."/>
            <person name="Pisabarro A.G."/>
            <person name="Walton J.D."/>
            <person name="Blanchette R.A."/>
            <person name="Henrissat B."/>
            <person name="Martin F."/>
            <person name="Cullen D."/>
            <person name="Hibbett D.S."/>
            <person name="Grigoriev I.V."/>
        </authorList>
    </citation>
    <scope>NUCLEOTIDE SEQUENCE [LARGE SCALE GENOMIC DNA]</scope>
    <source>
        <strain evidence="2">PC15</strain>
    </source>
</reference>
<evidence type="ECO:0000313" key="2">
    <source>
        <dbReference type="Proteomes" id="UP000027073"/>
    </source>
</evidence>
<evidence type="ECO:0000313" key="1">
    <source>
        <dbReference type="EMBL" id="KDQ34157.1"/>
    </source>
</evidence>
<name>A0A067PCL3_PLEO1</name>
<organism evidence="1 2">
    <name type="scientific">Pleurotus ostreatus (strain PC15)</name>
    <name type="common">Oyster mushroom</name>
    <dbReference type="NCBI Taxonomy" id="1137138"/>
    <lineage>
        <taxon>Eukaryota</taxon>
        <taxon>Fungi</taxon>
        <taxon>Dikarya</taxon>
        <taxon>Basidiomycota</taxon>
        <taxon>Agaricomycotina</taxon>
        <taxon>Agaricomycetes</taxon>
        <taxon>Agaricomycetidae</taxon>
        <taxon>Agaricales</taxon>
        <taxon>Pleurotineae</taxon>
        <taxon>Pleurotaceae</taxon>
        <taxon>Pleurotus</taxon>
    </lineage>
</organism>
<dbReference type="Proteomes" id="UP000027073">
    <property type="component" value="Unassembled WGS sequence"/>
</dbReference>
<sequence>MTGKELAEAYKSGQMLSDLHYKLLLQYINATGRMYLSAYAPSLHTVGGTPILPISAKQPRQHTIEDRTYSLISSHEGNSHIMFYVPGNVTNMRETGYIEAIWEMPLDGLWQTFFLVRQHQSLSPTQLRKVPYFSQPTSYLQTKVVKSEPSNLIFIIEPQHIVSHVAIYKRPRGTYGVNRDIMAVCWALNRGRK</sequence>
<protein>
    <submittedName>
        <fullName evidence="1">Uncharacterized protein</fullName>
    </submittedName>
</protein>
<proteinExistence type="predicted"/>